<name>A0A835Q290_VANPL</name>
<dbReference type="AlphaFoldDB" id="A0A835Q290"/>
<keyword evidence="1" id="KW-0472">Membrane</keyword>
<comment type="caution">
    <text evidence="2">The sequence shown here is derived from an EMBL/GenBank/DDBJ whole genome shotgun (WGS) entry which is preliminary data.</text>
</comment>
<organism evidence="2 3">
    <name type="scientific">Vanilla planifolia</name>
    <name type="common">Vanilla</name>
    <dbReference type="NCBI Taxonomy" id="51239"/>
    <lineage>
        <taxon>Eukaryota</taxon>
        <taxon>Viridiplantae</taxon>
        <taxon>Streptophyta</taxon>
        <taxon>Embryophyta</taxon>
        <taxon>Tracheophyta</taxon>
        <taxon>Spermatophyta</taxon>
        <taxon>Magnoliopsida</taxon>
        <taxon>Liliopsida</taxon>
        <taxon>Asparagales</taxon>
        <taxon>Orchidaceae</taxon>
        <taxon>Vanilloideae</taxon>
        <taxon>Vanilleae</taxon>
        <taxon>Vanilla</taxon>
    </lineage>
</organism>
<keyword evidence="3" id="KW-1185">Reference proteome</keyword>
<gene>
    <name evidence="2" type="ORF">HPP92_021984</name>
</gene>
<feature type="transmembrane region" description="Helical" evidence="1">
    <location>
        <begin position="149"/>
        <end position="166"/>
    </location>
</feature>
<evidence type="ECO:0000256" key="1">
    <source>
        <dbReference type="SAM" id="Phobius"/>
    </source>
</evidence>
<dbReference type="Proteomes" id="UP000636800">
    <property type="component" value="Chromosome 11"/>
</dbReference>
<evidence type="ECO:0000313" key="3">
    <source>
        <dbReference type="Proteomes" id="UP000636800"/>
    </source>
</evidence>
<accession>A0A835Q290</accession>
<proteinExistence type="predicted"/>
<dbReference type="EMBL" id="JADCNL010000011">
    <property type="protein sequence ID" value="KAG0461687.1"/>
    <property type="molecule type" value="Genomic_DNA"/>
</dbReference>
<reference evidence="2 3" key="1">
    <citation type="journal article" date="2020" name="Nat. Food">
        <title>A phased Vanilla planifolia genome enables genetic improvement of flavour and production.</title>
        <authorList>
            <person name="Hasing T."/>
            <person name="Tang H."/>
            <person name="Brym M."/>
            <person name="Khazi F."/>
            <person name="Huang T."/>
            <person name="Chambers A.H."/>
        </authorList>
    </citation>
    <scope>NUCLEOTIDE SEQUENCE [LARGE SCALE GENOMIC DNA]</scope>
    <source>
        <tissue evidence="2">Leaf</tissue>
    </source>
</reference>
<dbReference type="OrthoDB" id="277931at2759"/>
<sequence length="179" mass="20737">MPRYFQNSERMMLQEFSSGQKQEVNYSFVPATGCMGQSLNCLLTLAALAASFIDPLMRVISYCWDSCNIYFALARKDRCTIGVQVQIFVGIPARCIQISQGMVLQRTSWGQQQEVNYSFMRGVEFKDLFLERRQAKVDWDRSRIGVQQMFSFMFLVGTFTIFTQILQELVLQEISWGQQ</sequence>
<evidence type="ECO:0000313" key="2">
    <source>
        <dbReference type="EMBL" id="KAG0461687.1"/>
    </source>
</evidence>
<keyword evidence="1" id="KW-0812">Transmembrane</keyword>
<protein>
    <submittedName>
        <fullName evidence="2">Uncharacterized protein</fullName>
    </submittedName>
</protein>
<keyword evidence="1" id="KW-1133">Transmembrane helix</keyword>